<dbReference type="Pfam" id="PF09299">
    <property type="entry name" value="Mu-transpos_C"/>
    <property type="match status" value="1"/>
</dbReference>
<protein>
    <submittedName>
        <fullName evidence="4">Transposase</fullName>
    </submittedName>
</protein>
<organism evidence="4 5">
    <name type="scientific">Eikenella glucosivorans</name>
    <dbReference type="NCBI Taxonomy" id="2766967"/>
    <lineage>
        <taxon>Bacteria</taxon>
        <taxon>Pseudomonadati</taxon>
        <taxon>Pseudomonadota</taxon>
        <taxon>Betaproteobacteria</taxon>
        <taxon>Neisseriales</taxon>
        <taxon>Neisseriaceae</taxon>
        <taxon>Eikenella</taxon>
    </lineage>
</organism>
<feature type="domain" description="Integrase catalytic" evidence="2">
    <location>
        <begin position="291"/>
        <end position="409"/>
    </location>
</feature>
<dbReference type="EMBL" id="JACSGR010000003">
    <property type="protein sequence ID" value="MBH5328984.1"/>
    <property type="molecule type" value="Genomic_DNA"/>
</dbReference>
<dbReference type="InterPro" id="IPR003314">
    <property type="entry name" value="Mu-type_HTH"/>
</dbReference>
<dbReference type="SUPFAM" id="SSF53098">
    <property type="entry name" value="Ribonuclease H-like"/>
    <property type="match status" value="1"/>
</dbReference>
<dbReference type="InterPro" id="IPR009061">
    <property type="entry name" value="DNA-bd_dom_put_sf"/>
</dbReference>
<evidence type="ECO:0000259" key="3">
    <source>
        <dbReference type="PROSITE" id="PS51702"/>
    </source>
</evidence>
<evidence type="ECO:0000313" key="5">
    <source>
        <dbReference type="Proteomes" id="UP000768471"/>
    </source>
</evidence>
<dbReference type="SUPFAM" id="SSF50610">
    <property type="entry name" value="mu transposase, C-terminal domain"/>
    <property type="match status" value="1"/>
</dbReference>
<comment type="caution">
    <text evidence="4">The sequence shown here is derived from an EMBL/GenBank/DDBJ whole genome shotgun (WGS) entry which is preliminary data.</text>
</comment>
<name>A0ABS0N9K8_9NEIS</name>
<reference evidence="4 5" key="1">
    <citation type="submission" date="2020-09" db="EMBL/GenBank/DDBJ databases">
        <title>Eikenella S3660 sp. nov., isolated from a throat swab.</title>
        <authorList>
            <person name="Buhl M."/>
        </authorList>
    </citation>
    <scope>NUCLEOTIDE SEQUENCE [LARGE SCALE GENOMIC DNA]</scope>
    <source>
        <strain evidence="4 5">S3360</strain>
    </source>
</reference>
<dbReference type="Pfam" id="PF02316">
    <property type="entry name" value="HTH_Tnp_Mu_1"/>
    <property type="match status" value="1"/>
</dbReference>
<dbReference type="InterPro" id="IPR001584">
    <property type="entry name" value="Integrase_cat-core"/>
</dbReference>
<evidence type="ECO:0000256" key="1">
    <source>
        <dbReference type="SAM" id="MobiDB-lite"/>
    </source>
</evidence>
<dbReference type="InterPro" id="IPR036397">
    <property type="entry name" value="RNaseH_sf"/>
</dbReference>
<dbReference type="Gene3D" id="3.30.420.10">
    <property type="entry name" value="Ribonuclease H-like superfamily/Ribonuclease H"/>
    <property type="match status" value="1"/>
</dbReference>
<dbReference type="InterPro" id="IPR012337">
    <property type="entry name" value="RNaseH-like_sf"/>
</dbReference>
<dbReference type="Gene3D" id="1.10.10.10">
    <property type="entry name" value="Winged helix-like DNA-binding domain superfamily/Winged helix DNA-binding domain"/>
    <property type="match status" value="1"/>
</dbReference>
<dbReference type="InterPro" id="IPR015378">
    <property type="entry name" value="Transposase-like_Mu_C"/>
</dbReference>
<dbReference type="PROSITE" id="PS51702">
    <property type="entry name" value="HTH_MU"/>
    <property type="match status" value="1"/>
</dbReference>
<dbReference type="PROSITE" id="PS50994">
    <property type="entry name" value="INTEGRASE"/>
    <property type="match status" value="1"/>
</dbReference>
<keyword evidence="5" id="KW-1185">Reference proteome</keyword>
<dbReference type="SUPFAM" id="SSF46955">
    <property type="entry name" value="Putative DNA-binding domain"/>
    <property type="match status" value="1"/>
</dbReference>
<evidence type="ECO:0000259" key="2">
    <source>
        <dbReference type="PROSITE" id="PS50994"/>
    </source>
</evidence>
<dbReference type="Gene3D" id="2.30.30.130">
    <property type="entry name" value="Transposase, Mu, C-terminal"/>
    <property type="match status" value="1"/>
</dbReference>
<feature type="region of interest" description="Disordered" evidence="1">
    <location>
        <begin position="667"/>
        <end position="687"/>
    </location>
</feature>
<proteinExistence type="predicted"/>
<sequence length="687" mass="77227">MMSEYLNAAELASLQIRGLPGTAKNIIEKAKRESWPCRRRFGKGGGFEYQVAALPQGIQDAIAEKHLMGMLAKSTAKPPVQKKKQSKPAVLRPSQAGLPLDTVIKGYNQKQIACAHARMSLVAEVLHIHRTSGMPVHKAVALMVEQIELGALNEAMMKLVPIANNKSGGASKIGQRSLAGWVAAYKKAGSPNERLVALAPGKGKQELPIEAHIWLGDFLAIHCRPQNPPLAHSYQDFAEWYGNQPAPAYTLPSYDAVKRVWNKLPEIMRQRGRKTGPAYTKILPHEKRDWDVLEPNDVWIGDGHSFKAKVQHPVHGSPFKPEVTVVLDGCTRMVMGFSVSFAESCIAVCDALRIGMKHFGLPLIYYSDNGAGQTGKTIDHEITGIAARLAIHHVTGIPSHPQGRGIIERWWKDNLVRLARSYDTFVGTGMDETTKNTVYRKLESAIKAERKGKELTTEQRRYRQKLPTWNQFIADVAATIDRYNKRPHSELPKKADGQRYSPAEYRQHRIALMVKDDLHIEMLSHEELDTLFRPEVERTVRNGWLDMLNFQYFSNALDVHHGKKVRVSYDLDDASSVKVYDMDGQYICRAELNGNKHPAFDMDSVRAIKDKQRADNRKKRRQNQIAEIEAERRGVLDARASIKALASTPAEELPAEMPEVLEVEYEEIPATGTDGTSRRKKDGFRYF</sequence>
<evidence type="ECO:0000313" key="4">
    <source>
        <dbReference type="EMBL" id="MBH5328984.1"/>
    </source>
</evidence>
<feature type="domain" description="HTH Mu-type" evidence="3">
    <location>
        <begin position="4"/>
        <end position="70"/>
    </location>
</feature>
<dbReference type="InterPro" id="IPR009004">
    <property type="entry name" value="Transposase_Mu_C"/>
</dbReference>
<gene>
    <name evidence="4" type="ORF">H9Q10_04790</name>
</gene>
<dbReference type="InterPro" id="IPR036388">
    <property type="entry name" value="WH-like_DNA-bd_sf"/>
</dbReference>
<accession>A0ABS0N9K8</accession>
<feature type="compositionally biased region" description="Basic residues" evidence="1">
    <location>
        <begin position="678"/>
        <end position="687"/>
    </location>
</feature>
<dbReference type="Proteomes" id="UP000768471">
    <property type="component" value="Unassembled WGS sequence"/>
</dbReference>